<dbReference type="Proteomes" id="UP000238877">
    <property type="component" value="Unassembled WGS sequence"/>
</dbReference>
<comment type="cofactor">
    <cofactor evidence="1">
        <name>pyridoxal 5'-phosphate</name>
        <dbReference type="ChEBI" id="CHEBI:597326"/>
    </cofactor>
</comment>
<dbReference type="Pfam" id="PF00266">
    <property type="entry name" value="Aminotran_5"/>
    <property type="match status" value="1"/>
</dbReference>
<dbReference type="PANTHER" id="PTHR43586:SF8">
    <property type="entry name" value="CYSTEINE DESULFURASE 1, CHLOROPLASTIC"/>
    <property type="match status" value="1"/>
</dbReference>
<keyword evidence="4" id="KW-0808">Transferase</keyword>
<dbReference type="InterPro" id="IPR015421">
    <property type="entry name" value="PyrdxlP-dep_Trfase_major"/>
</dbReference>
<evidence type="ECO:0000259" key="3">
    <source>
        <dbReference type="Pfam" id="PF00266"/>
    </source>
</evidence>
<accession>A0A2S7ZN71</accession>
<organism evidence="4 5">
    <name type="scientific">Veillonella tobetsuensis</name>
    <dbReference type="NCBI Taxonomy" id="1110546"/>
    <lineage>
        <taxon>Bacteria</taxon>
        <taxon>Bacillati</taxon>
        <taxon>Bacillota</taxon>
        <taxon>Negativicutes</taxon>
        <taxon>Veillonellales</taxon>
        <taxon>Veillonellaceae</taxon>
        <taxon>Veillonella</taxon>
    </lineage>
</organism>
<evidence type="ECO:0000256" key="2">
    <source>
        <dbReference type="ARBA" id="ARBA00022898"/>
    </source>
</evidence>
<dbReference type="InterPro" id="IPR015422">
    <property type="entry name" value="PyrdxlP-dep_Trfase_small"/>
</dbReference>
<keyword evidence="4" id="KW-0032">Aminotransferase</keyword>
<protein>
    <submittedName>
        <fullName evidence="4">Aminotransferase</fullName>
    </submittedName>
</protein>
<gene>
    <name evidence="4" type="ORF">VTHSUH11_06775</name>
</gene>
<dbReference type="InterPro" id="IPR000192">
    <property type="entry name" value="Aminotrans_V_dom"/>
</dbReference>
<dbReference type="RefSeq" id="WP_105093104.1">
    <property type="nucleotide sequence ID" value="NZ_PPDF01000012.1"/>
</dbReference>
<dbReference type="InterPro" id="IPR015424">
    <property type="entry name" value="PyrdxlP-dep_Trfase"/>
</dbReference>
<dbReference type="PANTHER" id="PTHR43586">
    <property type="entry name" value="CYSTEINE DESULFURASE"/>
    <property type="match status" value="1"/>
</dbReference>
<dbReference type="EMBL" id="PPDF01000012">
    <property type="protein sequence ID" value="PQL24682.1"/>
    <property type="molecule type" value="Genomic_DNA"/>
</dbReference>
<dbReference type="GO" id="GO:0008483">
    <property type="term" value="F:transaminase activity"/>
    <property type="evidence" value="ECO:0007669"/>
    <property type="project" value="UniProtKB-KW"/>
</dbReference>
<feature type="domain" description="Aminotransferase class V" evidence="3">
    <location>
        <begin position="18"/>
        <end position="386"/>
    </location>
</feature>
<evidence type="ECO:0000313" key="4">
    <source>
        <dbReference type="EMBL" id="PQL24682.1"/>
    </source>
</evidence>
<sequence>MMNYKEFFPLLMRNQELIYLDYAATTPTPQCVINKWVDYQENIGVSAFRGDGTLSKLAQTIFDDSISTILDFFDGDNQYELMLTKNSTEAINLVALSLYDFISRGDIVVLGPYEHHSNYLPWINLCRTKGAILVELPLSKDGSIDYHFIDTLDTNRVKIISLSLTSNVNSYNLDKLTLQYFRQKTNAMIFLDVCQSIGHQSVSFSNLAADGYFLSAHKMYGPKQIGAAAINKKISKLVKPIFWGGGMVWSVLGQNIKAHEHERKYLSGTFDIGLLAGWATACQFMSSINLNQIMKHEDKLWEYVNKKIDNSKISIINKGINGHIALCSMDIKNIHVHDMGEIMANNNIIIRTGHLCAQNVLNNLGLISVLRFSWGIATTESDIDKFFNVLYEAI</sequence>
<name>A0A2S7ZN71_9FIRM</name>
<dbReference type="Gene3D" id="3.40.640.10">
    <property type="entry name" value="Type I PLP-dependent aspartate aminotransferase-like (Major domain)"/>
    <property type="match status" value="1"/>
</dbReference>
<proteinExistence type="predicted"/>
<evidence type="ECO:0000256" key="1">
    <source>
        <dbReference type="ARBA" id="ARBA00001933"/>
    </source>
</evidence>
<reference evidence="4 5" key="1">
    <citation type="submission" date="2018-01" db="EMBL/GenBank/DDBJ databases">
        <title>Draft genome sequences of clinical isolates and type strains of oral Veillonella including Veillonella infantum sp., nov.</title>
        <authorList>
            <person name="Mashima I."/>
            <person name="Liao Y.-C."/>
            <person name="Sabharwal A."/>
            <person name="Haase E.M."/>
            <person name="Nakazawa F."/>
            <person name="Scannapieco F.A."/>
        </authorList>
    </citation>
    <scope>NUCLEOTIDE SEQUENCE [LARGE SCALE GENOMIC DNA]</scope>
    <source>
        <strain evidence="4 5">Y6</strain>
    </source>
</reference>
<comment type="caution">
    <text evidence="4">The sequence shown here is derived from an EMBL/GenBank/DDBJ whole genome shotgun (WGS) entry which is preliminary data.</text>
</comment>
<dbReference type="AlphaFoldDB" id="A0A2S7ZN71"/>
<evidence type="ECO:0000313" key="5">
    <source>
        <dbReference type="Proteomes" id="UP000238877"/>
    </source>
</evidence>
<dbReference type="SUPFAM" id="SSF53383">
    <property type="entry name" value="PLP-dependent transferases"/>
    <property type="match status" value="1"/>
</dbReference>
<keyword evidence="2" id="KW-0663">Pyridoxal phosphate</keyword>
<dbReference type="Gene3D" id="3.90.1150.10">
    <property type="entry name" value="Aspartate Aminotransferase, domain 1"/>
    <property type="match status" value="1"/>
</dbReference>